<dbReference type="SUPFAM" id="SSF49562">
    <property type="entry name" value="C2 domain (Calcium/lipid-binding domain, CaLB)"/>
    <property type="match status" value="2"/>
</dbReference>
<evidence type="ECO:0008006" key="13">
    <source>
        <dbReference type="Google" id="ProtNLM"/>
    </source>
</evidence>
<dbReference type="EMBL" id="OU895877">
    <property type="protein sequence ID" value="CAG9799482.1"/>
    <property type="molecule type" value="Genomic_DNA"/>
</dbReference>
<dbReference type="PANTHER" id="PTHR45999">
    <property type="entry name" value="UNC-13-4A, ISOFORM B"/>
    <property type="match status" value="1"/>
</dbReference>
<feature type="region of interest" description="Disordered" evidence="7">
    <location>
        <begin position="548"/>
        <end position="576"/>
    </location>
</feature>
<proteinExistence type="inferred from homology"/>
<dbReference type="InterPro" id="IPR014772">
    <property type="entry name" value="Munc13_dom-2"/>
</dbReference>
<organism evidence="11 12">
    <name type="scientific">Chironomus riparius</name>
    <dbReference type="NCBI Taxonomy" id="315576"/>
    <lineage>
        <taxon>Eukaryota</taxon>
        <taxon>Metazoa</taxon>
        <taxon>Ecdysozoa</taxon>
        <taxon>Arthropoda</taxon>
        <taxon>Hexapoda</taxon>
        <taxon>Insecta</taxon>
        <taxon>Pterygota</taxon>
        <taxon>Neoptera</taxon>
        <taxon>Endopterygota</taxon>
        <taxon>Diptera</taxon>
        <taxon>Nematocera</taxon>
        <taxon>Chironomoidea</taxon>
        <taxon>Chironomidae</taxon>
        <taxon>Chironominae</taxon>
        <taxon>Chironomus</taxon>
    </lineage>
</organism>
<dbReference type="OrthoDB" id="67700at2759"/>
<dbReference type="PROSITE" id="PS50004">
    <property type="entry name" value="C2"/>
    <property type="match status" value="2"/>
</dbReference>
<feature type="compositionally biased region" description="Basic and acidic residues" evidence="7">
    <location>
        <begin position="268"/>
        <end position="283"/>
    </location>
</feature>
<evidence type="ECO:0000259" key="9">
    <source>
        <dbReference type="PROSITE" id="PS51258"/>
    </source>
</evidence>
<keyword evidence="5" id="KW-0963">Cytoplasm</keyword>
<dbReference type="PROSITE" id="PS51259">
    <property type="entry name" value="MHD2"/>
    <property type="match status" value="1"/>
</dbReference>
<feature type="domain" description="C2" evidence="8">
    <location>
        <begin position="627"/>
        <end position="783"/>
    </location>
</feature>
<accession>A0A9N9RMC9</accession>
<feature type="domain" description="MHD2" evidence="10">
    <location>
        <begin position="1340"/>
        <end position="1449"/>
    </location>
</feature>
<evidence type="ECO:0000256" key="7">
    <source>
        <dbReference type="SAM" id="MobiDB-lite"/>
    </source>
</evidence>
<reference evidence="11" key="1">
    <citation type="submission" date="2022-01" db="EMBL/GenBank/DDBJ databases">
        <authorList>
            <person name="King R."/>
        </authorList>
    </citation>
    <scope>NUCLEOTIDE SEQUENCE</scope>
</reference>
<feature type="region of interest" description="Disordered" evidence="7">
    <location>
        <begin position="263"/>
        <end position="332"/>
    </location>
</feature>
<dbReference type="Gene3D" id="2.60.40.150">
    <property type="entry name" value="C2 domain"/>
    <property type="match status" value="2"/>
</dbReference>
<dbReference type="SMART" id="SM00239">
    <property type="entry name" value="C2"/>
    <property type="match status" value="2"/>
</dbReference>
<comment type="subcellular location">
    <subcellularLocation>
        <location evidence="1">Cytoplasm</location>
    </subcellularLocation>
    <subcellularLocation>
        <location evidence="2">Late endosome</location>
    </subcellularLocation>
</comment>
<name>A0A9N9RMC9_9DIPT</name>
<protein>
    <recommendedName>
        <fullName evidence="13">Munc13-4</fullName>
    </recommendedName>
</protein>
<feature type="compositionally biased region" description="Basic and acidic residues" evidence="7">
    <location>
        <begin position="548"/>
        <end position="560"/>
    </location>
</feature>
<gene>
    <name evidence="11" type="ORF">CHIRRI_LOCUS2448</name>
</gene>
<sequence length="1635" mass="189569">MQKIFGAKKERRKIQSDRKWWQFLKKTRVKPVRALDIQHHVNFNQNHYNNNNNNNNPEYYEMEKYVDRDNNHYRRRYYGDNFMMQNEQDLQLNGESSRDSLESSEISSDAFSHNFRQKQRQFDRINVNNITQHIQNNNNKITIIIKHDNGPKPEQRITPQIIYIQPAASQPNLYSTNVNQIDDDLNETDVYNSLDDLESDELYQFYNESPIDVPDDFKRNSYLVLNLNDAANKKLKRRICTPTRNLLPMPIINDRKYSTLASGGSIDKVAKNSNNKEDNEKTRQHQNNNLQKQSVVNNTQRKAVVPVKPKRNIQQKAATLQPDSSKSTTFGERKQNFKEQYNWNVVFPPTTIHENSILYRETALRNSMRNKWKKMSEKMVTMGSSNLCNDFGGSTKELSPRKVQNAKLLFDQKHAKSEISLNQLKNDETKAQTSVLLNMIGLPFNWKSRMLMSRPNNNNNSANSEKNKKRPNLLTNFWKKKRIGDALTCNKRIQDSDGGFFERFGSILYSQGENHDEKVKETASLPSPSIEAVVSSKLIQKSEATIESRFGLEDEGKDSGNESTEADSDSEEKKEENFKKIQNSLVGMNIEELYEEILYEILHNVGSDESKIDPEKMYNYMQEAFKIPEESHVELLEKAKFKEPPELRLNIEIIEAKDLNSKDPNGLADPFVTLYIASAPTTRYTSSVKSGTLNPKYEEHFSLPISENPNDDTLVVEVWDFDPAETIGEKMNKFFDVKGAKGFRKLMKEIAVTASSGKHDNEFVGSASVPLKTIPASGLTMWYNLDKKGKTRTQGTIKVRLNFSSEKNDQVASQEHRHLLKILLYNELELSKVAHYWWSGKFSQMAEIIITQHQAQSGLTDIDVAFAQWSVFTEVHQQHPLSFELFESILDVLIRPIQTKNVSHDEEISLFWEATKRLLPSCFGIIRKLRKKLAGDSNAMKHLIKALNIIAKISMLEPPDQFDLFPEQYYGWLKKSNSSTSWDIREAINQAVTIGTEEYYESIVDHNELNSDDNDVRLQQLIKIIQLVRSDLQRAIEHHDKVFQETMNYQYAGMLYKVYDKKLMEQVKPVVIDICNSKIERLDLLDRKDMKHNRYEEINMLTTLFELYLLLKRFAVLGTALCPGITEFEISDYYEWFTNGVAHWLDISLYKALTRIKKAIELDSLIAVDATVKYSSSAVDTLAIFYQIRIFWQQLAWPSAEGAFIFVSKIVDDICKCCTFYGDTMAERVDSLGMVETIYEKKFEVTSEWCLAINNIDYIRQSIHSFVKEMGVDDIIRNMSDFRGPLDAQRCSDTLQNVIENAIDIGKNKIYELTQKLARKMSPAMRRFLVEGAELFDQDSNSMDRLMMYMEDSLKTLHTELNDDNFMRMLDVIWDELASILYDLVHSSFEKRRPPAFYSNLRSTLQVMVENFKCQNDQQIQSTDKETLEKIDKLLEIHGFETSDLIHQYYKDRYTIQQNMSDTPFGILTVQCFFQGKTLEIEIMNAKHLLPMDTDGKCDPFVRIHFFPEEKFLSVGQPKTKVHQKTLFPLFDEKFTITLNDEQRKMNEAVILFSVKDHDYFGYANQYVAEAFLMFKDIADITGESGSIKQLHLTLTRPQNDDMETVKALQYRVGDKLAKEFLKKLKTKISDTQAK</sequence>
<dbReference type="Proteomes" id="UP001153620">
    <property type="component" value="Chromosome 1"/>
</dbReference>
<dbReference type="PRINTS" id="PR00360">
    <property type="entry name" value="C2DOMAIN"/>
</dbReference>
<dbReference type="GO" id="GO:0099503">
    <property type="term" value="C:secretory vesicle"/>
    <property type="evidence" value="ECO:0007669"/>
    <property type="project" value="TreeGrafter"/>
</dbReference>
<dbReference type="GO" id="GO:0006887">
    <property type="term" value="P:exocytosis"/>
    <property type="evidence" value="ECO:0007669"/>
    <property type="project" value="UniProtKB-KW"/>
</dbReference>
<comment type="similarity">
    <text evidence="3">Belongs to the unc-13 family.</text>
</comment>
<evidence type="ECO:0000256" key="6">
    <source>
        <dbReference type="ARBA" id="ARBA00022753"/>
    </source>
</evidence>
<feature type="domain" description="MHD1" evidence="9">
    <location>
        <begin position="1105"/>
        <end position="1225"/>
    </location>
</feature>
<evidence type="ECO:0000313" key="11">
    <source>
        <dbReference type="EMBL" id="CAG9799482.1"/>
    </source>
</evidence>
<dbReference type="InterPro" id="IPR035892">
    <property type="entry name" value="C2_domain_sf"/>
</dbReference>
<keyword evidence="12" id="KW-1185">Reference proteome</keyword>
<keyword evidence="4" id="KW-0268">Exocytosis</keyword>
<dbReference type="InterPro" id="IPR052095">
    <property type="entry name" value="UNC-13_domain"/>
</dbReference>
<dbReference type="GO" id="GO:0005770">
    <property type="term" value="C:late endosome"/>
    <property type="evidence" value="ECO:0007669"/>
    <property type="project" value="UniProtKB-SubCell"/>
</dbReference>
<dbReference type="PANTHER" id="PTHR45999:SF2">
    <property type="entry name" value="PROTEIN UNC-13 HOMOLOG 4B"/>
    <property type="match status" value="1"/>
</dbReference>
<dbReference type="InterPro" id="IPR000008">
    <property type="entry name" value="C2_dom"/>
</dbReference>
<evidence type="ECO:0000256" key="3">
    <source>
        <dbReference type="ARBA" id="ARBA00005823"/>
    </source>
</evidence>
<evidence type="ECO:0000256" key="4">
    <source>
        <dbReference type="ARBA" id="ARBA00022483"/>
    </source>
</evidence>
<dbReference type="InterPro" id="IPR014770">
    <property type="entry name" value="Munc13_1"/>
</dbReference>
<evidence type="ECO:0000256" key="2">
    <source>
        <dbReference type="ARBA" id="ARBA00004603"/>
    </source>
</evidence>
<dbReference type="CDD" id="cd04009">
    <property type="entry name" value="C2B_Munc13-like"/>
    <property type="match status" value="1"/>
</dbReference>
<evidence type="ECO:0000259" key="10">
    <source>
        <dbReference type="PROSITE" id="PS51259"/>
    </source>
</evidence>
<evidence type="ECO:0000259" key="8">
    <source>
        <dbReference type="PROSITE" id="PS50004"/>
    </source>
</evidence>
<dbReference type="PROSITE" id="PS51258">
    <property type="entry name" value="MHD1"/>
    <property type="match status" value="1"/>
</dbReference>
<feature type="compositionally biased region" description="Polar residues" evidence="7">
    <location>
        <begin position="314"/>
        <end position="330"/>
    </location>
</feature>
<feature type="compositionally biased region" description="Polar residues" evidence="7">
    <location>
        <begin position="285"/>
        <end position="301"/>
    </location>
</feature>
<reference evidence="11" key="2">
    <citation type="submission" date="2022-10" db="EMBL/GenBank/DDBJ databases">
        <authorList>
            <consortium name="ENA_rothamsted_submissions"/>
            <consortium name="culmorum"/>
            <person name="King R."/>
        </authorList>
    </citation>
    <scope>NUCLEOTIDE SEQUENCE</scope>
</reference>
<dbReference type="Gene3D" id="1.10.357.50">
    <property type="match status" value="1"/>
</dbReference>
<dbReference type="Pfam" id="PF00168">
    <property type="entry name" value="C2"/>
    <property type="match status" value="2"/>
</dbReference>
<feature type="domain" description="C2" evidence="8">
    <location>
        <begin position="1459"/>
        <end position="1592"/>
    </location>
</feature>
<evidence type="ECO:0000313" key="12">
    <source>
        <dbReference type="Proteomes" id="UP001153620"/>
    </source>
</evidence>
<evidence type="ECO:0000256" key="1">
    <source>
        <dbReference type="ARBA" id="ARBA00004496"/>
    </source>
</evidence>
<evidence type="ECO:0000256" key="5">
    <source>
        <dbReference type="ARBA" id="ARBA00022490"/>
    </source>
</evidence>
<keyword evidence="6" id="KW-0967">Endosome</keyword>